<feature type="region of interest" description="Disordered" evidence="1">
    <location>
        <begin position="182"/>
        <end position="207"/>
    </location>
</feature>
<name>A0ABP0I899_9DINO</name>
<dbReference type="Proteomes" id="UP001642484">
    <property type="component" value="Unassembled WGS sequence"/>
</dbReference>
<evidence type="ECO:0000313" key="4">
    <source>
        <dbReference type="Proteomes" id="UP001642484"/>
    </source>
</evidence>
<organism evidence="3 4">
    <name type="scientific">Durusdinium trenchii</name>
    <dbReference type="NCBI Taxonomy" id="1381693"/>
    <lineage>
        <taxon>Eukaryota</taxon>
        <taxon>Sar</taxon>
        <taxon>Alveolata</taxon>
        <taxon>Dinophyceae</taxon>
        <taxon>Suessiales</taxon>
        <taxon>Symbiodiniaceae</taxon>
        <taxon>Durusdinium</taxon>
    </lineage>
</organism>
<sequence length="207" mass="22462">MACRDLSKQSLSAAGLLTALTFQAAAVQVTVQVPASSLERWRRMCREEQQDEGSLLSGLITTRQELLDAEIVPRPVATGVPTASSSEAGSCGRFGYQSPDDAKDIFSFARTELDCPEIFMKAVVIYGRHLLSQKRLHEFDILHEVIRAEPGQPMLTGPSRFAQQGLAGPFGFNHVSSLFLEGGSGRPSRPSSIQQICPPETTTPALM</sequence>
<protein>
    <submittedName>
        <fullName evidence="3">Uncharacterized protein</fullName>
    </submittedName>
</protein>
<accession>A0ABP0I899</accession>
<dbReference type="EMBL" id="CAXAMN010002248">
    <property type="protein sequence ID" value="CAK8998791.1"/>
    <property type="molecule type" value="Genomic_DNA"/>
</dbReference>
<keyword evidence="4" id="KW-1185">Reference proteome</keyword>
<comment type="caution">
    <text evidence="3">The sequence shown here is derived from an EMBL/GenBank/DDBJ whole genome shotgun (WGS) entry which is preliminary data.</text>
</comment>
<feature type="chain" id="PRO_5046260776" evidence="2">
    <location>
        <begin position="27"/>
        <end position="207"/>
    </location>
</feature>
<gene>
    <name evidence="3" type="ORF">CCMP2556_LOCUS5398</name>
</gene>
<keyword evidence="2" id="KW-0732">Signal</keyword>
<evidence type="ECO:0000313" key="3">
    <source>
        <dbReference type="EMBL" id="CAK8998791.1"/>
    </source>
</evidence>
<evidence type="ECO:0000256" key="2">
    <source>
        <dbReference type="SAM" id="SignalP"/>
    </source>
</evidence>
<evidence type="ECO:0000256" key="1">
    <source>
        <dbReference type="SAM" id="MobiDB-lite"/>
    </source>
</evidence>
<feature type="signal peptide" evidence="2">
    <location>
        <begin position="1"/>
        <end position="26"/>
    </location>
</feature>
<proteinExistence type="predicted"/>
<reference evidence="3 4" key="1">
    <citation type="submission" date="2024-02" db="EMBL/GenBank/DDBJ databases">
        <authorList>
            <person name="Chen Y."/>
            <person name="Shah S."/>
            <person name="Dougan E. K."/>
            <person name="Thang M."/>
            <person name="Chan C."/>
        </authorList>
    </citation>
    <scope>NUCLEOTIDE SEQUENCE [LARGE SCALE GENOMIC DNA]</scope>
</reference>